<dbReference type="InterPro" id="IPR036390">
    <property type="entry name" value="WH_DNA-bd_sf"/>
</dbReference>
<dbReference type="InterPro" id="IPR036388">
    <property type="entry name" value="WH-like_DNA-bd_sf"/>
</dbReference>
<evidence type="ECO:0000256" key="1">
    <source>
        <dbReference type="ARBA" id="ARBA00023015"/>
    </source>
</evidence>
<dbReference type="Gene3D" id="1.10.10.10">
    <property type="entry name" value="Winged helix-like DNA-binding domain superfamily/Winged helix DNA-binding domain"/>
    <property type="match status" value="1"/>
</dbReference>
<evidence type="ECO:0000256" key="2">
    <source>
        <dbReference type="ARBA" id="ARBA00023125"/>
    </source>
</evidence>
<dbReference type="PANTHER" id="PTHR43537:SF44">
    <property type="entry name" value="GNTR FAMILY REGULATORY PROTEIN"/>
    <property type="match status" value="1"/>
</dbReference>
<dbReference type="PRINTS" id="PR00035">
    <property type="entry name" value="HTHGNTR"/>
</dbReference>
<keyword evidence="2" id="KW-0238">DNA-binding</keyword>
<accession>A0A8J3E3F0</accession>
<dbReference type="AlphaFoldDB" id="A0A8J3E3F0"/>
<dbReference type="InterPro" id="IPR011711">
    <property type="entry name" value="GntR_C"/>
</dbReference>
<reference evidence="5" key="2">
    <citation type="submission" date="2020-09" db="EMBL/GenBank/DDBJ databases">
        <authorList>
            <person name="Sun Q."/>
            <person name="Zhou Y."/>
        </authorList>
    </citation>
    <scope>NUCLEOTIDE SEQUENCE</scope>
    <source>
        <strain evidence="5">CGMCC 1.15725</strain>
    </source>
</reference>
<evidence type="ECO:0000313" key="5">
    <source>
        <dbReference type="EMBL" id="GGF15857.1"/>
    </source>
</evidence>
<dbReference type="SMART" id="SM00895">
    <property type="entry name" value="FCD"/>
    <property type="match status" value="1"/>
</dbReference>
<comment type="caution">
    <text evidence="5">The sequence shown here is derived from an EMBL/GenBank/DDBJ whole genome shotgun (WGS) entry which is preliminary data.</text>
</comment>
<organism evidence="5 6">
    <name type="scientific">Aliidongia dinghuensis</name>
    <dbReference type="NCBI Taxonomy" id="1867774"/>
    <lineage>
        <taxon>Bacteria</taxon>
        <taxon>Pseudomonadati</taxon>
        <taxon>Pseudomonadota</taxon>
        <taxon>Alphaproteobacteria</taxon>
        <taxon>Rhodospirillales</taxon>
        <taxon>Dongiaceae</taxon>
        <taxon>Aliidongia</taxon>
    </lineage>
</organism>
<evidence type="ECO:0000313" key="6">
    <source>
        <dbReference type="Proteomes" id="UP000646365"/>
    </source>
</evidence>
<evidence type="ECO:0000256" key="3">
    <source>
        <dbReference type="ARBA" id="ARBA00023163"/>
    </source>
</evidence>
<dbReference type="Pfam" id="PF07729">
    <property type="entry name" value="FCD"/>
    <property type="match status" value="1"/>
</dbReference>
<dbReference type="GO" id="GO:0003677">
    <property type="term" value="F:DNA binding"/>
    <property type="evidence" value="ECO:0007669"/>
    <property type="project" value="UniProtKB-KW"/>
</dbReference>
<dbReference type="Proteomes" id="UP000646365">
    <property type="component" value="Unassembled WGS sequence"/>
</dbReference>
<keyword evidence="6" id="KW-1185">Reference proteome</keyword>
<keyword evidence="1" id="KW-0805">Transcription regulation</keyword>
<dbReference type="InterPro" id="IPR008920">
    <property type="entry name" value="TF_FadR/GntR_C"/>
</dbReference>
<gene>
    <name evidence="5" type="ORF">GCM10011611_22040</name>
</gene>
<dbReference type="SUPFAM" id="SSF48008">
    <property type="entry name" value="GntR ligand-binding domain-like"/>
    <property type="match status" value="1"/>
</dbReference>
<dbReference type="Pfam" id="PF00392">
    <property type="entry name" value="GntR"/>
    <property type="match status" value="1"/>
</dbReference>
<name>A0A8J3E3F0_9PROT</name>
<dbReference type="EMBL" id="BMJQ01000005">
    <property type="protein sequence ID" value="GGF15857.1"/>
    <property type="molecule type" value="Genomic_DNA"/>
</dbReference>
<dbReference type="CDD" id="cd07377">
    <property type="entry name" value="WHTH_GntR"/>
    <property type="match status" value="1"/>
</dbReference>
<evidence type="ECO:0000259" key="4">
    <source>
        <dbReference type="PROSITE" id="PS50949"/>
    </source>
</evidence>
<dbReference type="SUPFAM" id="SSF46785">
    <property type="entry name" value="Winged helix' DNA-binding domain"/>
    <property type="match status" value="1"/>
</dbReference>
<dbReference type="GO" id="GO:0003700">
    <property type="term" value="F:DNA-binding transcription factor activity"/>
    <property type="evidence" value="ECO:0007669"/>
    <property type="project" value="InterPro"/>
</dbReference>
<dbReference type="PANTHER" id="PTHR43537">
    <property type="entry name" value="TRANSCRIPTIONAL REGULATOR, GNTR FAMILY"/>
    <property type="match status" value="1"/>
</dbReference>
<proteinExistence type="predicted"/>
<dbReference type="Gene3D" id="1.20.120.530">
    <property type="entry name" value="GntR ligand-binding domain-like"/>
    <property type="match status" value="1"/>
</dbReference>
<reference evidence="5" key="1">
    <citation type="journal article" date="2014" name="Int. J. Syst. Evol. Microbiol.">
        <title>Complete genome sequence of Corynebacterium casei LMG S-19264T (=DSM 44701T), isolated from a smear-ripened cheese.</title>
        <authorList>
            <consortium name="US DOE Joint Genome Institute (JGI-PGF)"/>
            <person name="Walter F."/>
            <person name="Albersmeier A."/>
            <person name="Kalinowski J."/>
            <person name="Ruckert C."/>
        </authorList>
    </citation>
    <scope>NUCLEOTIDE SEQUENCE</scope>
    <source>
        <strain evidence="5">CGMCC 1.15725</strain>
    </source>
</reference>
<sequence>MTKSPPAFTPLTMPQSRTAQLVEQLGGDIRAGRYKPAERLPTEQELMARFEVSRTVVREAVASLKAEGLVVTRQGSGAFVAQNPTGKPFRIVSDDLRSITEILNVLQLRLAVEVEAAGLAATARTGVMLEDMSRCLDRIDEAVEAGSFAIEVDYEFHLAIARATGNPYFERFMRFLGTVLIPRQTVRAGMDDPRARRDYLAQVQAEHRAIFAAIAVGDPEAARRAARAHLEASRERYRTMVRDAV</sequence>
<dbReference type="InterPro" id="IPR000524">
    <property type="entry name" value="Tscrpt_reg_HTH_GntR"/>
</dbReference>
<protein>
    <submittedName>
        <fullName evidence="5">GntR family transcriptional regulator</fullName>
    </submittedName>
</protein>
<dbReference type="RefSeq" id="WP_189045587.1">
    <property type="nucleotide sequence ID" value="NZ_BMJQ01000005.1"/>
</dbReference>
<dbReference type="SMART" id="SM00345">
    <property type="entry name" value="HTH_GNTR"/>
    <property type="match status" value="1"/>
</dbReference>
<keyword evidence="3" id="KW-0804">Transcription</keyword>
<dbReference type="PROSITE" id="PS50949">
    <property type="entry name" value="HTH_GNTR"/>
    <property type="match status" value="1"/>
</dbReference>
<feature type="domain" description="HTH gntR-type" evidence="4">
    <location>
        <begin position="15"/>
        <end position="83"/>
    </location>
</feature>